<evidence type="ECO:0000313" key="2">
    <source>
        <dbReference type="Proteomes" id="UP000010959"/>
    </source>
</evidence>
<proteinExistence type="predicted"/>
<dbReference type="InterPro" id="IPR036583">
    <property type="entry name" value="23S_rRNA_IVS_sf"/>
</dbReference>
<dbReference type="Proteomes" id="UP000010959">
    <property type="component" value="Unassembled WGS sequence"/>
</dbReference>
<evidence type="ECO:0000313" key="1">
    <source>
        <dbReference type="EMBL" id="ELP30360.1"/>
    </source>
</evidence>
<name>L7C978_RHOBT</name>
<dbReference type="RefSeq" id="WP_007340196.1">
    <property type="nucleotide sequence ID" value="NZ_AMWG01000158.1"/>
</dbReference>
<dbReference type="EMBL" id="AMWG01000158">
    <property type="protein sequence ID" value="ELP30360.1"/>
    <property type="molecule type" value="Genomic_DNA"/>
</dbReference>
<sequence>MKDFRDLIVWAKAHQFTLAVYALTKGFPKDESYGLTSQLRRSAASIPTNLAEGCGRGTDRELARFCDIAMGSASEADYQLLLAKDLGYIESSAFDLIYKQLNEIQRMLRSFIQRLRSS</sequence>
<dbReference type="PANTHER" id="PTHR38471">
    <property type="entry name" value="FOUR HELIX BUNDLE PROTEIN"/>
    <property type="match status" value="1"/>
</dbReference>
<comment type="caution">
    <text evidence="1">The sequence shown here is derived from an EMBL/GenBank/DDBJ whole genome shotgun (WGS) entry which is preliminary data.</text>
</comment>
<dbReference type="Gene3D" id="1.20.1440.60">
    <property type="entry name" value="23S rRNA-intervening sequence"/>
    <property type="match status" value="1"/>
</dbReference>
<dbReference type="Pfam" id="PF05635">
    <property type="entry name" value="23S_rRNA_IVP"/>
    <property type="match status" value="1"/>
</dbReference>
<dbReference type="CDD" id="cd16377">
    <property type="entry name" value="23S_rRNA_IVP_like"/>
    <property type="match status" value="1"/>
</dbReference>
<protein>
    <submittedName>
        <fullName evidence="1">23S rRNA-associated protein</fullName>
    </submittedName>
</protein>
<gene>
    <name evidence="1" type="ORF">RBSWK_05622</name>
</gene>
<accession>L7C978</accession>
<dbReference type="NCBIfam" id="TIGR02436">
    <property type="entry name" value="four helix bundle protein"/>
    <property type="match status" value="1"/>
</dbReference>
<dbReference type="AlphaFoldDB" id="L7C978"/>
<dbReference type="PANTHER" id="PTHR38471:SF2">
    <property type="entry name" value="FOUR HELIX BUNDLE PROTEIN"/>
    <property type="match status" value="1"/>
</dbReference>
<dbReference type="SUPFAM" id="SSF158446">
    <property type="entry name" value="IVS-encoded protein-like"/>
    <property type="match status" value="1"/>
</dbReference>
<dbReference type="PATRIC" id="fig|993516.3.peg.6012"/>
<dbReference type="InterPro" id="IPR012657">
    <property type="entry name" value="23S_rRNA-intervening_sequence"/>
</dbReference>
<reference evidence="1 2" key="1">
    <citation type="journal article" date="2013" name="Mar. Genomics">
        <title>Expression of sulfatases in Rhodopirellula baltica and the diversity of sulfatases in the genus Rhodopirellula.</title>
        <authorList>
            <person name="Wegner C.E."/>
            <person name="Richter-Heitmann T."/>
            <person name="Klindworth A."/>
            <person name="Klockow C."/>
            <person name="Richter M."/>
            <person name="Achstetter T."/>
            <person name="Glockner F.O."/>
            <person name="Harder J."/>
        </authorList>
    </citation>
    <scope>NUCLEOTIDE SEQUENCE [LARGE SCALE GENOMIC DNA]</scope>
    <source>
        <strain evidence="1 2">SWK14</strain>
    </source>
</reference>
<organism evidence="1 2">
    <name type="scientific">Rhodopirellula baltica SWK14</name>
    <dbReference type="NCBI Taxonomy" id="993516"/>
    <lineage>
        <taxon>Bacteria</taxon>
        <taxon>Pseudomonadati</taxon>
        <taxon>Planctomycetota</taxon>
        <taxon>Planctomycetia</taxon>
        <taxon>Pirellulales</taxon>
        <taxon>Pirellulaceae</taxon>
        <taxon>Rhodopirellula</taxon>
    </lineage>
</organism>